<feature type="domain" description="DUF8094" evidence="2">
    <location>
        <begin position="244"/>
        <end position="537"/>
    </location>
</feature>
<reference evidence="3" key="1">
    <citation type="submission" date="2014-07" db="EMBL/GenBank/DDBJ databases">
        <authorList>
            <person name="Urmite Genomes Urmite Genomes"/>
        </authorList>
    </citation>
    <scope>NUCLEOTIDE SEQUENCE</scope>
    <source>
        <strain evidence="3">11W110_air</strain>
    </source>
</reference>
<dbReference type="Pfam" id="PF26366">
    <property type="entry name" value="DUF8094"/>
    <property type="match status" value="1"/>
</dbReference>
<accession>A0A078MT11</accession>
<dbReference type="PATRIC" id="fig|1461584.3.peg.1876"/>
<gene>
    <name evidence="3" type="ORF">BN1051_01901</name>
</gene>
<dbReference type="InterPro" id="IPR058407">
    <property type="entry name" value="DUF8094"/>
</dbReference>
<organism evidence="3">
    <name type="scientific">Arthrobacter saudimassiliensis</name>
    <dbReference type="NCBI Taxonomy" id="1461584"/>
    <lineage>
        <taxon>Bacteria</taxon>
        <taxon>Bacillati</taxon>
        <taxon>Actinomycetota</taxon>
        <taxon>Actinomycetes</taxon>
        <taxon>Micrococcales</taxon>
        <taxon>Micrococcaceae</taxon>
        <taxon>Arthrobacter</taxon>
    </lineage>
</organism>
<evidence type="ECO:0000313" key="3">
    <source>
        <dbReference type="EMBL" id="CEA08547.1"/>
    </source>
</evidence>
<evidence type="ECO:0000256" key="1">
    <source>
        <dbReference type="SAM" id="MobiDB-lite"/>
    </source>
</evidence>
<proteinExistence type="predicted"/>
<dbReference type="AlphaFoldDB" id="A0A078MT11"/>
<dbReference type="EMBL" id="LN483071">
    <property type="protein sequence ID" value="CEA08547.1"/>
    <property type="molecule type" value="Genomic_DNA"/>
</dbReference>
<sequence length="540" mass="55487">MLGVVLMLIGIGLRTVWAPPETATARSAEDTPASALTVLEPEVLQDRSGPVRIKATGEGNLLLAVGRDDDVDAWVADAAVTRLSGDGEALAGERTEGESEVPFPAGSDLWVVEETGEGTVEYAYEPPAEGSWKVLLASESGQAPTAVEVSWDNDSTNPLALPLIVLGALVAVLGAALGFLPGRGSGGRRAADAPAGSRPPREKQEAGTAQRRAVRPAAALAALALAAVPAAGASAAGDEQPAAAPVVLDSQLQRILEDVSATVEAADAASDPAALEARVAGAALAMRTASYEVRAKAPDLPAQLPVAAEPVRARLVESTDAGEWPRRLLAVTQAEGQQVPQVLMLVQDSARQNYRLTSAVGMLPGTTFPPVPAAGSGVDAVAADSAEGLGLSPSAAMDAVADALTNPEGANADTFAENTFAEAVTRFQSEVTANPENEFATISFQHTAEQNQTQALRTADGGAVVTGYMLHNYSSSPREAGDSINLRDTVYETLTGEAVTDTGIDVRYGEAVLLYLPPADSGEQAQVIGAAQQLLNAVLK</sequence>
<feature type="region of interest" description="Disordered" evidence="1">
    <location>
        <begin position="184"/>
        <end position="211"/>
    </location>
</feature>
<protein>
    <recommendedName>
        <fullName evidence="2">DUF8094 domain-containing protein</fullName>
    </recommendedName>
</protein>
<evidence type="ECO:0000259" key="2">
    <source>
        <dbReference type="Pfam" id="PF26366"/>
    </source>
</evidence>
<name>A0A078MT11_9MICC</name>